<reference evidence="2" key="2">
    <citation type="submission" date="2012-01" db="EMBL/GenBank/DDBJ databases">
        <title>Complete sequence of chromosome of Rahnella aquatilis CIP 78.65.</title>
        <authorList>
            <person name="Lucas S."/>
            <person name="Han J."/>
            <person name="Lapidus A."/>
            <person name="Cheng J.-F."/>
            <person name="Goodwin L."/>
            <person name="Pitluck S."/>
            <person name="Peters L."/>
            <person name="Ovchinnikova G."/>
            <person name="Held B."/>
            <person name="Detter J.C."/>
            <person name="Han C."/>
            <person name="Tapia R."/>
            <person name="Land M."/>
            <person name="Hauser L."/>
            <person name="Kyrpides N."/>
            <person name="Ivanova N."/>
            <person name="Pagani I."/>
            <person name="Sobecky P."/>
            <person name="Martinez R."/>
            <person name="Woyke T."/>
        </authorList>
    </citation>
    <scope>NUCLEOTIDE SEQUENCE [LARGE SCALE GENOMIC DNA]</scope>
    <source>
        <strain evidence="2">ATCC 33071 / DSM 4594 / JCM 1683 / NBRC 105701 / NCIMB 13365 / CIP 78.65</strain>
    </source>
</reference>
<dbReference type="OrthoDB" id="9816185at2"/>
<gene>
    <name evidence="1" type="ordered locus">Rahaq2_2668</name>
</gene>
<name>H2IRL4_RAHAC</name>
<dbReference type="AlphaFoldDB" id="H2IRL4"/>
<proteinExistence type="predicted"/>
<dbReference type="HOGENOM" id="CLU_1331049_0_0_6"/>
<keyword evidence="2" id="KW-1185">Reference proteome</keyword>
<dbReference type="Gene3D" id="1.10.30.50">
    <property type="match status" value="1"/>
</dbReference>
<evidence type="ECO:0000313" key="2">
    <source>
        <dbReference type="Proteomes" id="UP000009010"/>
    </source>
</evidence>
<organism evidence="1 2">
    <name type="scientific">Rahnella aquatilis (strain ATCC 33071 / DSM 4594 / JCM 1683 / NBRC 105701 / NCIMB 13365 / CIP 78.65)</name>
    <dbReference type="NCBI Taxonomy" id="745277"/>
    <lineage>
        <taxon>Bacteria</taxon>
        <taxon>Pseudomonadati</taxon>
        <taxon>Pseudomonadota</taxon>
        <taxon>Gammaproteobacteria</taxon>
        <taxon>Enterobacterales</taxon>
        <taxon>Yersiniaceae</taxon>
        <taxon>Rahnella</taxon>
    </lineage>
</organism>
<evidence type="ECO:0000313" key="1">
    <source>
        <dbReference type="EMBL" id="AEX52515.1"/>
    </source>
</evidence>
<protein>
    <recommendedName>
        <fullName evidence="3">TIGR02646 family protein</fullName>
    </recommendedName>
</protein>
<sequence length="206" mass="23940">MMLKINNPATIDPAVQRKLDDIPEVERPIKWDTSRTNAIKNFRNEIMTHGLKEQDNRCAWCTLPVGATGRRTAHRDHIAPKKLYPKWTFHAKNLVVVCEYCNGFAVKCDLDTVKTEKAAYDDMEFFIVHPYLHDTEKHIRFREKEGNEPGVVVEGITPEGIWTVNQLKLYEDGLTVLRAQELVYYRKINKLPHHFQILLNKATGRE</sequence>
<dbReference type="eggNOG" id="COG1403">
    <property type="taxonomic scope" value="Bacteria"/>
</dbReference>
<dbReference type="STRING" id="745277.Rahaq2_2668"/>
<evidence type="ECO:0008006" key="3">
    <source>
        <dbReference type="Google" id="ProtNLM"/>
    </source>
</evidence>
<dbReference type="EMBL" id="CP003244">
    <property type="protein sequence ID" value="AEX52515.1"/>
    <property type="molecule type" value="Genomic_DNA"/>
</dbReference>
<reference evidence="1 2" key="1">
    <citation type="journal article" date="2012" name="J. Bacteriol.">
        <title>Complete Genome Sequence of Rahnella aquatilis CIP 78.65.</title>
        <authorList>
            <person name="Martinez R.J."/>
            <person name="Bruce D."/>
            <person name="Detter C."/>
            <person name="Goodwin L.A."/>
            <person name="Han J."/>
            <person name="Han C.S."/>
            <person name="Held B."/>
            <person name="Land M.L."/>
            <person name="Mikhailova N."/>
            <person name="Nolan M."/>
            <person name="Pennacchio L."/>
            <person name="Pitluck S."/>
            <person name="Tapia R."/>
            <person name="Woyke T."/>
            <person name="Sobecky P.A."/>
        </authorList>
    </citation>
    <scope>NUCLEOTIDE SEQUENCE [LARGE SCALE GENOMIC DNA]</scope>
    <source>
        <strain evidence="2">ATCC 33071 / DSM 4594 / JCM 1683 / NBRC 105701 / NCIMB 13365 / CIP 78.65</strain>
    </source>
</reference>
<dbReference type="RefSeq" id="WP_015697664.1">
    <property type="nucleotide sequence ID" value="NC_016818.1"/>
</dbReference>
<dbReference type="Proteomes" id="UP000009010">
    <property type="component" value="Chromosome"/>
</dbReference>
<dbReference type="KEGG" id="raq:Rahaq2_2668"/>
<accession>H2IRL4</accession>